<feature type="domain" description="PDZ" evidence="7">
    <location>
        <begin position="332"/>
        <end position="417"/>
    </location>
</feature>
<dbReference type="Gene3D" id="3.30.40.10">
    <property type="entry name" value="Zinc/RING finger domain, C3HC4 (zinc finger)"/>
    <property type="match status" value="1"/>
</dbReference>
<evidence type="ECO:0000259" key="7">
    <source>
        <dbReference type="PROSITE" id="PS50106"/>
    </source>
</evidence>
<keyword evidence="1" id="KW-0479">Metal-binding</keyword>
<dbReference type="Gene3D" id="2.30.42.10">
    <property type="match status" value="4"/>
</dbReference>
<organism evidence="8 9">
    <name type="scientific">Coilia grayii</name>
    <name type="common">Gray's grenadier anchovy</name>
    <dbReference type="NCBI Taxonomy" id="363190"/>
    <lineage>
        <taxon>Eukaryota</taxon>
        <taxon>Metazoa</taxon>
        <taxon>Chordata</taxon>
        <taxon>Craniata</taxon>
        <taxon>Vertebrata</taxon>
        <taxon>Euteleostomi</taxon>
        <taxon>Actinopterygii</taxon>
        <taxon>Neopterygii</taxon>
        <taxon>Teleostei</taxon>
        <taxon>Clupei</taxon>
        <taxon>Clupeiformes</taxon>
        <taxon>Clupeoidei</taxon>
        <taxon>Engraulidae</taxon>
        <taxon>Coilinae</taxon>
        <taxon>Coilia</taxon>
    </lineage>
</organism>
<dbReference type="FunFam" id="2.30.42.10:FF:000081">
    <property type="entry name" value="Ligand of Numb protein X 2"/>
    <property type="match status" value="1"/>
</dbReference>
<dbReference type="InterPro" id="IPR017907">
    <property type="entry name" value="Znf_RING_CS"/>
</dbReference>
<keyword evidence="3" id="KW-0862">Zinc</keyword>
<feature type="compositionally biased region" description="Basic residues" evidence="5">
    <location>
        <begin position="453"/>
        <end position="463"/>
    </location>
</feature>
<accession>A0ABD1IQC1</accession>
<reference evidence="8 9" key="1">
    <citation type="submission" date="2024-09" db="EMBL/GenBank/DDBJ databases">
        <title>A chromosome-level genome assembly of Gray's grenadier anchovy, Coilia grayii.</title>
        <authorList>
            <person name="Fu Z."/>
        </authorList>
    </citation>
    <scope>NUCLEOTIDE SEQUENCE [LARGE SCALE GENOMIC DNA]</scope>
    <source>
        <strain evidence="8">G4</strain>
        <tissue evidence="8">Muscle</tissue>
    </source>
</reference>
<dbReference type="InterPro" id="IPR001841">
    <property type="entry name" value="Znf_RING"/>
</dbReference>
<feature type="domain" description="PDZ" evidence="7">
    <location>
        <begin position="603"/>
        <end position="688"/>
    </location>
</feature>
<dbReference type="PROSITE" id="PS00518">
    <property type="entry name" value="ZF_RING_1"/>
    <property type="match status" value="1"/>
</dbReference>
<evidence type="ECO:0000256" key="5">
    <source>
        <dbReference type="SAM" id="MobiDB-lite"/>
    </source>
</evidence>
<protein>
    <recommendedName>
        <fullName evidence="10">Ligand of Numb protein X 2-like</fullName>
    </recommendedName>
</protein>
<dbReference type="InterPro" id="IPR013083">
    <property type="entry name" value="Znf_RING/FYVE/PHD"/>
</dbReference>
<feature type="domain" description="PDZ" evidence="7">
    <location>
        <begin position="738"/>
        <end position="824"/>
    </location>
</feature>
<feature type="region of interest" description="Disordered" evidence="5">
    <location>
        <begin position="418"/>
        <end position="472"/>
    </location>
</feature>
<keyword evidence="2 4" id="KW-0863">Zinc-finger</keyword>
<comment type="caution">
    <text evidence="8">The sequence shown here is derived from an EMBL/GenBank/DDBJ whole genome shotgun (WGS) entry which is preliminary data.</text>
</comment>
<name>A0ABD1IQC1_9TELE</name>
<dbReference type="PANTHER" id="PTHR19964">
    <property type="entry name" value="MULTIPLE PDZ DOMAIN PROTEIN"/>
    <property type="match status" value="1"/>
</dbReference>
<proteinExistence type="predicted"/>
<feature type="domain" description="PDZ" evidence="7">
    <location>
        <begin position="478"/>
        <end position="561"/>
    </location>
</feature>
<dbReference type="InterPro" id="IPR051342">
    <property type="entry name" value="PDZ_scaffold"/>
</dbReference>
<dbReference type="SUPFAM" id="SSF50156">
    <property type="entry name" value="PDZ domain-like"/>
    <property type="match status" value="4"/>
</dbReference>
<evidence type="ECO:0000313" key="8">
    <source>
        <dbReference type="EMBL" id="KAL2077213.1"/>
    </source>
</evidence>
<keyword evidence="9" id="KW-1185">Reference proteome</keyword>
<dbReference type="EMBL" id="JBHFQA010000024">
    <property type="protein sequence ID" value="KAL2077213.1"/>
    <property type="molecule type" value="Genomic_DNA"/>
</dbReference>
<feature type="compositionally biased region" description="Low complexity" evidence="5">
    <location>
        <begin position="440"/>
        <end position="449"/>
    </location>
</feature>
<dbReference type="CDD" id="cd06678">
    <property type="entry name" value="PDZ2_LNX1_2-like"/>
    <property type="match status" value="1"/>
</dbReference>
<dbReference type="SMART" id="SM00184">
    <property type="entry name" value="RING"/>
    <property type="match status" value="1"/>
</dbReference>
<evidence type="ECO:0000313" key="9">
    <source>
        <dbReference type="Proteomes" id="UP001591681"/>
    </source>
</evidence>
<dbReference type="Proteomes" id="UP001591681">
    <property type="component" value="Unassembled WGS sequence"/>
</dbReference>
<dbReference type="InterPro" id="IPR001478">
    <property type="entry name" value="PDZ"/>
</dbReference>
<gene>
    <name evidence="8" type="ORF">ACEWY4_026717</name>
</gene>
<dbReference type="AlphaFoldDB" id="A0ABD1IQC1"/>
<dbReference type="CDD" id="cd06677">
    <property type="entry name" value="PDZ1_LNX1_2-like"/>
    <property type="match status" value="1"/>
</dbReference>
<evidence type="ECO:0000256" key="2">
    <source>
        <dbReference type="ARBA" id="ARBA00022771"/>
    </source>
</evidence>
<evidence type="ECO:0000256" key="4">
    <source>
        <dbReference type="PROSITE-ProRule" id="PRU00175"/>
    </source>
</evidence>
<dbReference type="GO" id="GO:0008270">
    <property type="term" value="F:zinc ion binding"/>
    <property type="evidence" value="ECO:0007669"/>
    <property type="project" value="UniProtKB-KW"/>
</dbReference>
<sequence length="828" mass="91084">MEQNSPPIQRRCQSDSHPSPVPRRGAAGGDGDIAKSNIQRWLAGHEEGRLRSEWDPCTQLYTDVEAQDWTGLDRTGWAELRGSGLAALFRKRKEDVGAKASTMTEVRVSAASGSTAAASAGMASAGMASAASGGSAALTWARVCKECGQQHESPDGHLYEYQDEVDDELVCHICLQPLLRPMDTPCGHTYCYQCLSSFLREQDFCPVDRQRLLLAQCRPSSLLVRNLLDKLSVLCPFHTECQGSMQRCELQPHLHHRCPVFRRMREEAERRKRPPWNEIKASKAEAEDGKSTPTLSRASSRGPAEPGMVNPAFEEGEEETHLRSSLVAEANVVELFRDDPEEDLGLRIVGGKDTPLGNIVIQEIVRDSIAARSGKLFPGDHILEVNDVSLATVCHNRAIGVLRRPCSLLRITVMQEKGFKPRPDPQHPSLGINANPPPSSSSSSSGTSPQATNHHHHHHHNPYHHANTAHPNQGTVTQVTLVKRERSEPLGIKLIRKSDESGVFILDLLAGGLAAKDGKLRNNDKVLAINGHDLRHGTPETAAQIIQASEVRVNFVVMRHPEPEDGVEGVVLRARRAPEQQFFRRRSTYMKDPPSGFSCQEKTVSLKKEPRHSLGITIAGGRDCRSRLPVYITSVQPIGCLHRDGTIKTGDVLLSINGVDLTQLTYGEAVSVLKAQTAQPSISLRVIRTVAEEDEEEGDAASKEEKEGGESPREDDINWAPLWTRWLGLPSNMHWCRDIVLMKTNNESWGFSIVGGYEESRGQQPFFIKTIVPGTPAHFDGRLKCGDEIVAVNGATTVGMNNSSLIPMLKLQKNKVTLTVVSWPGSLI</sequence>
<dbReference type="Pfam" id="PF00595">
    <property type="entry name" value="PDZ"/>
    <property type="match status" value="4"/>
</dbReference>
<evidence type="ECO:0008006" key="10">
    <source>
        <dbReference type="Google" id="ProtNLM"/>
    </source>
</evidence>
<dbReference type="PANTHER" id="PTHR19964:SF41">
    <property type="entry name" value="LIGAND OF NUMB PROTEIN X 2-LIKE"/>
    <property type="match status" value="1"/>
</dbReference>
<evidence type="ECO:0000259" key="6">
    <source>
        <dbReference type="PROSITE" id="PS50089"/>
    </source>
</evidence>
<dbReference type="Pfam" id="PF13923">
    <property type="entry name" value="zf-C3HC4_2"/>
    <property type="match status" value="1"/>
</dbReference>
<dbReference type="CDD" id="cd06679">
    <property type="entry name" value="PDZ3_LNX1_2-like"/>
    <property type="match status" value="1"/>
</dbReference>
<feature type="domain" description="RING-type" evidence="6">
    <location>
        <begin position="171"/>
        <end position="209"/>
    </location>
</feature>
<evidence type="ECO:0000256" key="3">
    <source>
        <dbReference type="ARBA" id="ARBA00022833"/>
    </source>
</evidence>
<evidence type="ECO:0000256" key="1">
    <source>
        <dbReference type="ARBA" id="ARBA00022723"/>
    </source>
</evidence>
<feature type="region of interest" description="Disordered" evidence="5">
    <location>
        <begin position="1"/>
        <end position="33"/>
    </location>
</feature>
<feature type="compositionally biased region" description="Basic and acidic residues" evidence="5">
    <location>
        <begin position="280"/>
        <end position="290"/>
    </location>
</feature>
<feature type="compositionally biased region" description="Basic and acidic residues" evidence="5">
    <location>
        <begin position="700"/>
        <end position="716"/>
    </location>
</feature>
<feature type="region of interest" description="Disordered" evidence="5">
    <location>
        <begin position="692"/>
        <end position="716"/>
    </location>
</feature>
<dbReference type="SMART" id="SM00228">
    <property type="entry name" value="PDZ"/>
    <property type="match status" value="4"/>
</dbReference>
<feature type="region of interest" description="Disordered" evidence="5">
    <location>
        <begin position="269"/>
        <end position="310"/>
    </location>
</feature>
<dbReference type="SUPFAM" id="SSF57850">
    <property type="entry name" value="RING/U-box"/>
    <property type="match status" value="1"/>
</dbReference>
<dbReference type="PROSITE" id="PS50089">
    <property type="entry name" value="ZF_RING_2"/>
    <property type="match status" value="1"/>
</dbReference>
<dbReference type="CDD" id="cd16780">
    <property type="entry name" value="mRING-HC-C3HC3D_LNX2"/>
    <property type="match status" value="1"/>
</dbReference>
<dbReference type="CDD" id="cd06680">
    <property type="entry name" value="PDZ4_LNX1_2-like"/>
    <property type="match status" value="1"/>
</dbReference>
<dbReference type="InterPro" id="IPR036034">
    <property type="entry name" value="PDZ_sf"/>
</dbReference>
<dbReference type="PROSITE" id="PS50106">
    <property type="entry name" value="PDZ"/>
    <property type="match status" value="4"/>
</dbReference>